<name>A0A328TX51_9BACL</name>
<dbReference type="Proteomes" id="UP000249260">
    <property type="component" value="Unassembled WGS sequence"/>
</dbReference>
<organism evidence="2 3">
    <name type="scientific">Paenibacillus montanisoli</name>
    <dbReference type="NCBI Taxonomy" id="2081970"/>
    <lineage>
        <taxon>Bacteria</taxon>
        <taxon>Bacillati</taxon>
        <taxon>Bacillota</taxon>
        <taxon>Bacilli</taxon>
        <taxon>Bacillales</taxon>
        <taxon>Paenibacillaceae</taxon>
        <taxon>Paenibacillus</taxon>
    </lineage>
</organism>
<accession>A0A328TX51</accession>
<protein>
    <recommendedName>
        <fullName evidence="1">Xylose isomerase-like TIM barrel domain-containing protein</fullName>
    </recommendedName>
</protein>
<gene>
    <name evidence="2" type="ORF">DL346_16790</name>
</gene>
<dbReference type="OrthoDB" id="9814946at2"/>
<comment type="caution">
    <text evidence="2">The sequence shown here is derived from an EMBL/GenBank/DDBJ whole genome shotgun (WGS) entry which is preliminary data.</text>
</comment>
<dbReference type="Pfam" id="PF01261">
    <property type="entry name" value="AP_endonuc_2"/>
    <property type="match status" value="1"/>
</dbReference>
<dbReference type="PANTHER" id="PTHR12110:SF41">
    <property type="entry name" value="INOSOSE DEHYDRATASE"/>
    <property type="match status" value="1"/>
</dbReference>
<keyword evidence="3" id="KW-1185">Reference proteome</keyword>
<dbReference type="Gene3D" id="3.20.20.150">
    <property type="entry name" value="Divalent-metal-dependent TIM barrel enzymes"/>
    <property type="match status" value="1"/>
</dbReference>
<evidence type="ECO:0000313" key="2">
    <source>
        <dbReference type="EMBL" id="RAP75048.1"/>
    </source>
</evidence>
<dbReference type="AlphaFoldDB" id="A0A328TX51"/>
<reference evidence="2 3" key="1">
    <citation type="submission" date="2018-06" db="EMBL/GenBank/DDBJ databases">
        <title>Paenibacillus montanisoli sp. nov., isolated from mountain area soil.</title>
        <authorList>
            <person name="Wu M."/>
        </authorList>
    </citation>
    <scope>NUCLEOTIDE SEQUENCE [LARGE SCALE GENOMIC DNA]</scope>
    <source>
        <strain evidence="2 3">RA17</strain>
    </source>
</reference>
<feature type="domain" description="Xylose isomerase-like TIM barrel" evidence="1">
    <location>
        <begin position="31"/>
        <end position="280"/>
    </location>
</feature>
<dbReference type="PANTHER" id="PTHR12110">
    <property type="entry name" value="HYDROXYPYRUVATE ISOMERASE"/>
    <property type="match status" value="1"/>
</dbReference>
<dbReference type="InterPro" id="IPR036237">
    <property type="entry name" value="Xyl_isomerase-like_sf"/>
</dbReference>
<sequence>MEGSKVKVALHSVSYSGTWGGQTALTLEQFVEKAAVLGFESVEFAAKRPHCSPLDLSRDDRRQLKQLLADKGLTLSCVASYHDFASFFEHKDMAYMEKELLYMRSVIELAHDLGSPIVRTYTGYFKEGVPYRAQWDSCVKGIQESARMAADYGITIGVQNHSCIASDPDSLLDLMAEIDEPNAKVVLDAPFIDNHHKPLRETVHKFKGMVVHTHLTDYIRREKFKYVSETVTFTPNGMEMISVPIGKGNIDYHEFIGALHEIGYDGALSYEMCSPLVGGGSEANLDRSALESLSYVKGILAGLR</sequence>
<dbReference type="EMBL" id="QLUW01000003">
    <property type="protein sequence ID" value="RAP75048.1"/>
    <property type="molecule type" value="Genomic_DNA"/>
</dbReference>
<dbReference type="InterPro" id="IPR050312">
    <property type="entry name" value="IolE/XylAMocC-like"/>
</dbReference>
<proteinExistence type="predicted"/>
<evidence type="ECO:0000259" key="1">
    <source>
        <dbReference type="Pfam" id="PF01261"/>
    </source>
</evidence>
<dbReference type="SUPFAM" id="SSF51658">
    <property type="entry name" value="Xylose isomerase-like"/>
    <property type="match status" value="1"/>
</dbReference>
<dbReference type="InterPro" id="IPR013022">
    <property type="entry name" value="Xyl_isomerase-like_TIM-brl"/>
</dbReference>
<evidence type="ECO:0000313" key="3">
    <source>
        <dbReference type="Proteomes" id="UP000249260"/>
    </source>
</evidence>